<keyword evidence="2" id="KW-1185">Reference proteome</keyword>
<reference evidence="1 2" key="1">
    <citation type="journal article" date="2014" name="Genome Announc.">
        <title>Draft Genome Sequence of Magnetospirillum sp. Strain SO-1, a Freshwater Magnetotactic Bacterium Isolated from the Ol'khovka River, Russia.</title>
        <authorList>
            <person name="Grouzdev D.S."/>
            <person name="Dziuba M.V."/>
            <person name="Sukhacheva M.S."/>
            <person name="Mardanov A.V."/>
            <person name="Beletskiy A.V."/>
            <person name="Kuznetsov B.B."/>
            <person name="Skryabin K.G."/>
        </authorList>
    </citation>
    <scope>NUCLEOTIDE SEQUENCE [LARGE SCALE GENOMIC DNA]</scope>
    <source>
        <strain evidence="1 2">SO-1</strain>
    </source>
</reference>
<dbReference type="Proteomes" id="UP000011744">
    <property type="component" value="Unassembled WGS sequence"/>
</dbReference>
<protein>
    <submittedName>
        <fullName evidence="1">Uncharacterized protein</fullName>
    </submittedName>
</protein>
<organism evidence="1 2">
    <name type="scientific">Paramagnetospirillum caucaseum</name>
    <dbReference type="NCBI Taxonomy" id="1244869"/>
    <lineage>
        <taxon>Bacteria</taxon>
        <taxon>Pseudomonadati</taxon>
        <taxon>Pseudomonadota</taxon>
        <taxon>Alphaproteobacteria</taxon>
        <taxon>Rhodospirillales</taxon>
        <taxon>Magnetospirillaceae</taxon>
        <taxon>Paramagnetospirillum</taxon>
    </lineage>
</organism>
<sequence>MHEVAKAQKARLQVDRLKEEVVDRARASALVFKLARQERDSWITWPARVAAQMALEAGIDAHTMQTLLETYVRDHLGELAAIEPNFR</sequence>
<gene>
    <name evidence="1" type="ORF">H261_05464</name>
</gene>
<name>M3ADX9_9PROT</name>
<accession>M3ADX9</accession>
<dbReference type="eggNOG" id="ENOG502Z8CS">
    <property type="taxonomic scope" value="Bacteria"/>
</dbReference>
<comment type="caution">
    <text evidence="1">The sequence shown here is derived from an EMBL/GenBank/DDBJ whole genome shotgun (WGS) entry which is preliminary data.</text>
</comment>
<dbReference type="AlphaFoldDB" id="M3ADX9"/>
<dbReference type="EMBL" id="AONQ01000010">
    <property type="protein sequence ID" value="EME71008.1"/>
    <property type="molecule type" value="Genomic_DNA"/>
</dbReference>
<evidence type="ECO:0000313" key="2">
    <source>
        <dbReference type="Proteomes" id="UP000011744"/>
    </source>
</evidence>
<dbReference type="PATRIC" id="fig|1244869.3.peg.1099"/>
<proteinExistence type="predicted"/>
<evidence type="ECO:0000313" key="1">
    <source>
        <dbReference type="EMBL" id="EME71008.1"/>
    </source>
</evidence>
<dbReference type="STRING" id="1244869.H261_05464"/>